<evidence type="ECO:0000259" key="15">
    <source>
        <dbReference type="Pfam" id="PF00082"/>
    </source>
</evidence>
<comment type="similarity">
    <text evidence="2 10 11">Belongs to the peptidase S8 family.</text>
</comment>
<accession>A0ABY2S2Y3</accession>
<keyword evidence="5 13" id="KW-0812">Transmembrane</keyword>
<evidence type="ECO:0000256" key="4">
    <source>
        <dbReference type="ARBA" id="ARBA00022670"/>
    </source>
</evidence>
<feature type="chain" id="PRO_5046367527" evidence="14">
    <location>
        <begin position="41"/>
        <end position="529"/>
    </location>
</feature>
<dbReference type="InterPro" id="IPR000209">
    <property type="entry name" value="Peptidase_S8/S53_dom"/>
</dbReference>
<dbReference type="PANTHER" id="PTHR43806">
    <property type="entry name" value="PEPTIDASE S8"/>
    <property type="match status" value="1"/>
</dbReference>
<proteinExistence type="inferred from homology"/>
<evidence type="ECO:0000256" key="14">
    <source>
        <dbReference type="SAM" id="SignalP"/>
    </source>
</evidence>
<feature type="compositionally biased region" description="Gly residues" evidence="12">
    <location>
        <begin position="223"/>
        <end position="237"/>
    </location>
</feature>
<dbReference type="GO" id="GO:0008233">
    <property type="term" value="F:peptidase activity"/>
    <property type="evidence" value="ECO:0007669"/>
    <property type="project" value="UniProtKB-KW"/>
</dbReference>
<dbReference type="Proteomes" id="UP000309992">
    <property type="component" value="Unassembled WGS sequence"/>
</dbReference>
<dbReference type="InterPro" id="IPR023828">
    <property type="entry name" value="Peptidase_S8_Ser-AS"/>
</dbReference>
<feature type="signal peptide" evidence="14">
    <location>
        <begin position="1"/>
        <end position="40"/>
    </location>
</feature>
<dbReference type="SUPFAM" id="SSF52743">
    <property type="entry name" value="Subtilisin-like"/>
    <property type="match status" value="1"/>
</dbReference>
<evidence type="ECO:0000256" key="8">
    <source>
        <dbReference type="ARBA" id="ARBA00022989"/>
    </source>
</evidence>
<dbReference type="InterPro" id="IPR036852">
    <property type="entry name" value="Peptidase_S8/S53_dom_sf"/>
</dbReference>
<keyword evidence="17" id="KW-1185">Reference proteome</keyword>
<feature type="active site" description="Charge relay system" evidence="10">
    <location>
        <position position="163"/>
    </location>
</feature>
<organism evidence="16 17">
    <name type="scientific">Prauserella endophytica</name>
    <dbReference type="NCBI Taxonomy" id="1592324"/>
    <lineage>
        <taxon>Bacteria</taxon>
        <taxon>Bacillati</taxon>
        <taxon>Actinomycetota</taxon>
        <taxon>Actinomycetes</taxon>
        <taxon>Pseudonocardiales</taxon>
        <taxon>Pseudonocardiaceae</taxon>
        <taxon>Prauserella</taxon>
        <taxon>Prauserella coralliicola group</taxon>
    </lineage>
</organism>
<feature type="domain" description="Peptidase S8/S53" evidence="15">
    <location>
        <begin position="121"/>
        <end position="458"/>
    </location>
</feature>
<evidence type="ECO:0000256" key="6">
    <source>
        <dbReference type="ARBA" id="ARBA00022801"/>
    </source>
</evidence>
<evidence type="ECO:0000256" key="12">
    <source>
        <dbReference type="SAM" id="MobiDB-lite"/>
    </source>
</evidence>
<keyword evidence="4 10" id="KW-0645">Protease</keyword>
<keyword evidence="9 13" id="KW-0472">Membrane</keyword>
<dbReference type="PROSITE" id="PS51892">
    <property type="entry name" value="SUBTILASE"/>
    <property type="match status" value="1"/>
</dbReference>
<evidence type="ECO:0000256" key="7">
    <source>
        <dbReference type="ARBA" id="ARBA00022825"/>
    </source>
</evidence>
<keyword evidence="8 13" id="KW-1133">Transmembrane helix</keyword>
<dbReference type="GO" id="GO:0006508">
    <property type="term" value="P:proteolysis"/>
    <property type="evidence" value="ECO:0007669"/>
    <property type="project" value="UniProtKB-KW"/>
</dbReference>
<keyword evidence="14" id="KW-0732">Signal</keyword>
<dbReference type="Gene3D" id="3.40.50.200">
    <property type="entry name" value="Peptidase S8/S53 domain"/>
    <property type="match status" value="1"/>
</dbReference>
<feature type="region of interest" description="Disordered" evidence="12">
    <location>
        <begin position="197"/>
        <end position="257"/>
    </location>
</feature>
<comment type="subcellular location">
    <subcellularLocation>
        <location evidence="1">Cell membrane</location>
        <topology evidence="1">Single-pass membrane protein</topology>
    </subcellularLocation>
</comment>
<evidence type="ECO:0000256" key="1">
    <source>
        <dbReference type="ARBA" id="ARBA00004162"/>
    </source>
</evidence>
<dbReference type="PANTHER" id="PTHR43806:SF11">
    <property type="entry name" value="CEREVISIN-RELATED"/>
    <property type="match status" value="1"/>
</dbReference>
<evidence type="ECO:0000256" key="9">
    <source>
        <dbReference type="ARBA" id="ARBA00023136"/>
    </source>
</evidence>
<dbReference type="InterPro" id="IPR023834">
    <property type="entry name" value="T7SS_pept_S8A_mycosin"/>
</dbReference>
<dbReference type="InterPro" id="IPR023827">
    <property type="entry name" value="Peptidase_S8_Asp-AS"/>
</dbReference>
<protein>
    <submittedName>
        <fullName evidence="16">Type VII secretion-associated serine protease mycosin</fullName>
    </submittedName>
</protein>
<evidence type="ECO:0000256" key="10">
    <source>
        <dbReference type="PROSITE-ProRule" id="PRU01240"/>
    </source>
</evidence>
<dbReference type="InterPro" id="IPR015500">
    <property type="entry name" value="Peptidase_S8_subtilisin-rel"/>
</dbReference>
<dbReference type="NCBIfam" id="TIGR03921">
    <property type="entry name" value="T7SS_mycosin"/>
    <property type="match status" value="1"/>
</dbReference>
<feature type="active site" description="Charge relay system" evidence="10">
    <location>
        <position position="129"/>
    </location>
</feature>
<comment type="caution">
    <text evidence="16">The sequence shown here is derived from an EMBL/GenBank/DDBJ whole genome shotgun (WGS) entry which is preliminary data.</text>
</comment>
<feature type="compositionally biased region" description="Polar residues" evidence="12">
    <location>
        <begin position="40"/>
        <end position="49"/>
    </location>
</feature>
<dbReference type="InterPro" id="IPR050131">
    <property type="entry name" value="Peptidase_S8_subtilisin-like"/>
</dbReference>
<evidence type="ECO:0000256" key="5">
    <source>
        <dbReference type="ARBA" id="ARBA00022692"/>
    </source>
</evidence>
<keyword evidence="3" id="KW-1003">Cell membrane</keyword>
<dbReference type="Pfam" id="PF00082">
    <property type="entry name" value="Peptidase_S8"/>
    <property type="match status" value="1"/>
</dbReference>
<keyword evidence="6 10" id="KW-0378">Hydrolase</keyword>
<evidence type="ECO:0000256" key="13">
    <source>
        <dbReference type="SAM" id="Phobius"/>
    </source>
</evidence>
<evidence type="ECO:0000313" key="16">
    <source>
        <dbReference type="EMBL" id="TKG67630.1"/>
    </source>
</evidence>
<dbReference type="PRINTS" id="PR00723">
    <property type="entry name" value="SUBTILISIN"/>
</dbReference>
<evidence type="ECO:0000256" key="2">
    <source>
        <dbReference type="ARBA" id="ARBA00011073"/>
    </source>
</evidence>
<feature type="region of interest" description="Disordered" evidence="12">
    <location>
        <begin position="32"/>
        <end position="67"/>
    </location>
</feature>
<dbReference type="PROSITE" id="PS00136">
    <property type="entry name" value="SUBTILASE_ASP"/>
    <property type="match status" value="1"/>
</dbReference>
<keyword evidence="7 10" id="KW-0720">Serine protease</keyword>
<dbReference type="InterPro" id="IPR022398">
    <property type="entry name" value="Peptidase_S8_His-AS"/>
</dbReference>
<evidence type="ECO:0000313" key="17">
    <source>
        <dbReference type="Proteomes" id="UP000309992"/>
    </source>
</evidence>
<reference evidence="16 17" key="1">
    <citation type="journal article" date="2015" name="Antonie Van Leeuwenhoek">
        <title>Prauserella endophytica sp. nov., an endophytic actinobacterium isolated from Tamarix taklamakanensis.</title>
        <authorList>
            <person name="Liu J.M."/>
            <person name="Habden X."/>
            <person name="Guo L."/>
            <person name="Tuo L."/>
            <person name="Jiang Z.K."/>
            <person name="Liu S.W."/>
            <person name="Liu X.F."/>
            <person name="Chen L."/>
            <person name="Li R.F."/>
            <person name="Zhang Y.Q."/>
            <person name="Sun C.H."/>
        </authorList>
    </citation>
    <scope>NUCLEOTIDE SEQUENCE [LARGE SCALE GENOMIC DNA]</scope>
    <source>
        <strain evidence="16 17">CGMCC 4.7182</strain>
    </source>
</reference>
<evidence type="ECO:0000256" key="11">
    <source>
        <dbReference type="RuleBase" id="RU003355"/>
    </source>
</evidence>
<dbReference type="PROSITE" id="PS00137">
    <property type="entry name" value="SUBTILASE_HIS"/>
    <property type="match status" value="1"/>
</dbReference>
<evidence type="ECO:0000256" key="3">
    <source>
        <dbReference type="ARBA" id="ARBA00022475"/>
    </source>
</evidence>
<dbReference type="EMBL" id="SWMS01000013">
    <property type="protein sequence ID" value="TKG67630.1"/>
    <property type="molecule type" value="Genomic_DNA"/>
</dbReference>
<feature type="active site" description="Charge relay system" evidence="10">
    <location>
        <position position="409"/>
    </location>
</feature>
<name>A0ABY2S2Y3_9PSEU</name>
<dbReference type="PROSITE" id="PS00138">
    <property type="entry name" value="SUBTILASE_SER"/>
    <property type="match status" value="1"/>
</dbReference>
<sequence>MSSRGSRVRSSGLVKRTSALLLTATIGAVGPGLVPLPASAQESQDTTGYATPPNVDPSRRPADTAAPDENYAQEVGCVERDVSNNVPLRNAPWGQQYLRVDEVHQLMQNTVGSVGRFRDGRPVQVAVIDTGVTAHPFFQGRVQPGADYVANKGQPGMEDCDGHGTEVAGIIGANTPPEIGFKGMAPDVQIVSIRQSSQNYAPDDSPEPPPPPPGQEEQPGGEQQPGGEGENGGGTGAGQPSTGPSQDGGGRTQEDEGAAGTLHTLAQAVVNATDKGVDVINISINNCRPADGNITTGEQELQAAVNYAANNDIVVVSAAGNLSDRCAQNTGDPNRPNTIVTPPWFSEDVLSVAAIDETGGVADFSIHGPWVSVAAPGTDIISLDPAEGSDGLANLTIENGETRAIQGTSFAAPYVSGLAALVRAKYPHLSAREVINRITSTAQHPAAPGGRDNFVGYGVIDPMAALTAIVPEEEGIQPASPVALPSDMPPPDNRNWTPVIVALAGSGGALMALLITLFVVHTIRRNRTT</sequence>
<feature type="transmembrane region" description="Helical" evidence="13">
    <location>
        <begin position="496"/>
        <end position="520"/>
    </location>
</feature>
<gene>
    <name evidence="16" type="primary">mycP</name>
    <name evidence="16" type="ORF">FCN18_23035</name>
</gene>